<keyword evidence="3" id="KW-1185">Reference proteome</keyword>
<name>A0AAV9W2P2_9PEZI</name>
<protein>
    <submittedName>
        <fullName evidence="2">Uncharacterized protein</fullName>
    </submittedName>
</protein>
<evidence type="ECO:0000256" key="1">
    <source>
        <dbReference type="SAM" id="Phobius"/>
    </source>
</evidence>
<evidence type="ECO:0000313" key="3">
    <source>
        <dbReference type="Proteomes" id="UP001370758"/>
    </source>
</evidence>
<proteinExistence type="predicted"/>
<keyword evidence="1" id="KW-0812">Transmembrane</keyword>
<comment type="caution">
    <text evidence="2">The sequence shown here is derived from an EMBL/GenBank/DDBJ whole genome shotgun (WGS) entry which is preliminary data.</text>
</comment>
<evidence type="ECO:0000313" key="2">
    <source>
        <dbReference type="EMBL" id="KAK6500299.1"/>
    </source>
</evidence>
<reference evidence="2 3" key="1">
    <citation type="submission" date="2023-08" db="EMBL/GenBank/DDBJ databases">
        <authorList>
            <person name="Palmer J.M."/>
        </authorList>
    </citation>
    <scope>NUCLEOTIDE SEQUENCE [LARGE SCALE GENOMIC DNA]</scope>
    <source>
        <strain evidence="2 3">TWF481</strain>
    </source>
</reference>
<gene>
    <name evidence="2" type="ORF">TWF481_010643</name>
</gene>
<keyword evidence="1" id="KW-1133">Transmembrane helix</keyword>
<keyword evidence="1" id="KW-0472">Membrane</keyword>
<organism evidence="2 3">
    <name type="scientific">Arthrobotrys musiformis</name>
    <dbReference type="NCBI Taxonomy" id="47236"/>
    <lineage>
        <taxon>Eukaryota</taxon>
        <taxon>Fungi</taxon>
        <taxon>Dikarya</taxon>
        <taxon>Ascomycota</taxon>
        <taxon>Pezizomycotina</taxon>
        <taxon>Orbiliomycetes</taxon>
        <taxon>Orbiliales</taxon>
        <taxon>Orbiliaceae</taxon>
        <taxon>Arthrobotrys</taxon>
    </lineage>
</organism>
<accession>A0AAV9W2P2</accession>
<dbReference type="AlphaFoldDB" id="A0AAV9W2P2"/>
<dbReference type="Proteomes" id="UP001370758">
    <property type="component" value="Unassembled WGS sequence"/>
</dbReference>
<feature type="transmembrane region" description="Helical" evidence="1">
    <location>
        <begin position="111"/>
        <end position="137"/>
    </location>
</feature>
<dbReference type="EMBL" id="JAVHJL010000007">
    <property type="protein sequence ID" value="KAK6500299.1"/>
    <property type="molecule type" value="Genomic_DNA"/>
</dbReference>
<feature type="transmembrane region" description="Helical" evidence="1">
    <location>
        <begin position="6"/>
        <end position="24"/>
    </location>
</feature>
<sequence length="186" mass="20894">MHAPRYTVHVAYILSFAFITFHFSSIKMSTGVIKPEQLDAERSLAVIRMQLEELHRLSPENLPKWRLAAIVSQLPNARDILAPAPASTATAQAFATLGFLKRVAISTIFKLWWLIIYGLALIGGTTVGFGFLVYVLAKMPWKTSFTANGQSWQRHSDGYYYWGQPEGSYTRTAQATVIPEIESRDL</sequence>